<comment type="caution">
    <text evidence="1">The sequence shown here is derived from an EMBL/GenBank/DDBJ whole genome shotgun (WGS) entry which is preliminary data.</text>
</comment>
<accession>A0ACC0JVG2</accession>
<protein>
    <submittedName>
        <fullName evidence="1">Uncharacterized protein</fullName>
    </submittedName>
</protein>
<evidence type="ECO:0000313" key="1">
    <source>
        <dbReference type="EMBL" id="KAI8428053.1"/>
    </source>
</evidence>
<dbReference type="Proteomes" id="UP001064048">
    <property type="component" value="Chromosome 3"/>
</dbReference>
<proteinExistence type="predicted"/>
<gene>
    <name evidence="1" type="ORF">MSG28_002341</name>
</gene>
<organism evidence="1 2">
    <name type="scientific">Choristoneura fumiferana</name>
    <name type="common">Spruce budworm moth</name>
    <name type="synonym">Archips fumiferana</name>
    <dbReference type="NCBI Taxonomy" id="7141"/>
    <lineage>
        <taxon>Eukaryota</taxon>
        <taxon>Metazoa</taxon>
        <taxon>Ecdysozoa</taxon>
        <taxon>Arthropoda</taxon>
        <taxon>Hexapoda</taxon>
        <taxon>Insecta</taxon>
        <taxon>Pterygota</taxon>
        <taxon>Neoptera</taxon>
        <taxon>Endopterygota</taxon>
        <taxon>Lepidoptera</taxon>
        <taxon>Glossata</taxon>
        <taxon>Ditrysia</taxon>
        <taxon>Tortricoidea</taxon>
        <taxon>Tortricidae</taxon>
        <taxon>Tortricinae</taxon>
        <taxon>Choristoneura</taxon>
    </lineage>
</organism>
<name>A0ACC0JVG2_CHOFU</name>
<keyword evidence="2" id="KW-1185">Reference proteome</keyword>
<evidence type="ECO:0000313" key="2">
    <source>
        <dbReference type="Proteomes" id="UP001064048"/>
    </source>
</evidence>
<reference evidence="1 2" key="1">
    <citation type="journal article" date="2022" name="Genome Biol. Evol.">
        <title>The Spruce Budworm Genome: Reconstructing the Evolutionary History of Antifreeze Proteins.</title>
        <authorList>
            <person name="Beliveau C."/>
            <person name="Gagne P."/>
            <person name="Picq S."/>
            <person name="Vernygora O."/>
            <person name="Keeling C.I."/>
            <person name="Pinkney K."/>
            <person name="Doucet D."/>
            <person name="Wen F."/>
            <person name="Johnston J.S."/>
            <person name="Maaroufi H."/>
            <person name="Boyle B."/>
            <person name="Laroche J."/>
            <person name="Dewar K."/>
            <person name="Juretic N."/>
            <person name="Blackburn G."/>
            <person name="Nisole A."/>
            <person name="Brunet B."/>
            <person name="Brandao M."/>
            <person name="Lumley L."/>
            <person name="Duan J."/>
            <person name="Quan G."/>
            <person name="Lucarotti C.J."/>
            <person name="Roe A.D."/>
            <person name="Sperling F.A.H."/>
            <person name="Levesque R.C."/>
            <person name="Cusson M."/>
        </authorList>
    </citation>
    <scope>NUCLEOTIDE SEQUENCE [LARGE SCALE GENOMIC DNA]</scope>
    <source>
        <strain evidence="1">Glfc:IPQL:Cfum</strain>
    </source>
</reference>
<dbReference type="EMBL" id="CM046103">
    <property type="protein sequence ID" value="KAI8428053.1"/>
    <property type="molecule type" value="Genomic_DNA"/>
</dbReference>
<sequence>MRDGVSPAEAASLPASPATTTLKKKGATANDVRERAAAVRTRRLMKELKEIQRSQESRTDPLFTVELVNDNLFEWHVRLHQIDPESELAADLRELHIPNILLHLVFPENFPFAPPFMRTHPVDPVNLESHSSAVVSGGAICMELLTPRGWASAYTVEAVVMQFAASVVKGQGRVARAPLRASREFSRRRAEEAFRSLVKTHDKYGWVTPALSDG</sequence>